<evidence type="ECO:0000259" key="4">
    <source>
        <dbReference type="Pfam" id="PF18401"/>
    </source>
</evidence>
<accession>A0A7R9D727</accession>
<evidence type="ECO:0008006" key="8">
    <source>
        <dbReference type="Google" id="ProtNLM"/>
    </source>
</evidence>
<feature type="domain" description="UGGT thioredoxin-like" evidence="4">
    <location>
        <begin position="423"/>
        <end position="552"/>
    </location>
</feature>
<feature type="region of interest" description="Disordered" evidence="1">
    <location>
        <begin position="369"/>
        <end position="391"/>
    </location>
</feature>
<evidence type="ECO:0000256" key="1">
    <source>
        <dbReference type="SAM" id="MobiDB-lite"/>
    </source>
</evidence>
<dbReference type="InterPro" id="IPR040694">
    <property type="entry name" value="UGGT_TRXL_2"/>
</dbReference>
<organism evidence="7">
    <name type="scientific">Timema cristinae</name>
    <name type="common">Walking stick</name>
    <dbReference type="NCBI Taxonomy" id="61476"/>
    <lineage>
        <taxon>Eukaryota</taxon>
        <taxon>Metazoa</taxon>
        <taxon>Ecdysozoa</taxon>
        <taxon>Arthropoda</taxon>
        <taxon>Hexapoda</taxon>
        <taxon>Insecta</taxon>
        <taxon>Pterygota</taxon>
        <taxon>Neoptera</taxon>
        <taxon>Polyneoptera</taxon>
        <taxon>Phasmatodea</taxon>
        <taxon>Timematodea</taxon>
        <taxon>Timematoidea</taxon>
        <taxon>Timematidae</taxon>
        <taxon>Timema</taxon>
    </lineage>
</organism>
<feature type="region of interest" description="Disordered" evidence="1">
    <location>
        <begin position="1376"/>
        <end position="1401"/>
    </location>
</feature>
<dbReference type="InterPro" id="IPR040525">
    <property type="entry name" value="UGGT_TRXL_4"/>
</dbReference>
<feature type="domain" description="UDP-glucose:glycoprotein glucosyltransferase thioredoxin-like" evidence="6">
    <location>
        <begin position="842"/>
        <end position="900"/>
    </location>
</feature>
<dbReference type="GO" id="GO:0018279">
    <property type="term" value="P:protein N-linked glycosylation via asparagine"/>
    <property type="evidence" value="ECO:0007669"/>
    <property type="project" value="TreeGrafter"/>
</dbReference>
<dbReference type="GO" id="GO:0005783">
    <property type="term" value="C:endoplasmic reticulum"/>
    <property type="evidence" value="ECO:0007669"/>
    <property type="project" value="TreeGrafter"/>
</dbReference>
<feature type="chain" id="PRO_5031453699" description="UDP-glucose:glycoprotein glucosyltransferase" evidence="2">
    <location>
        <begin position="25"/>
        <end position="1401"/>
    </location>
</feature>
<sequence length="1401" mass="154889">MHYLSLKMWWPLLLVALNAVVILATKQQRTKSVTTLIDAQWEATPVVLEVAEFLADENPDYLWSFVDSVSHLEPPLVETSPDKARYERVLAAVSGVLTSTQLSVLKLALSLHIYSPKVEMYAQMARERGVLCPVAVDLAGRLTCDLTELKSLLTQTPTSQPRAGVKLYELDHHYPGSENASTVAVLYGELGTPELALFHELLKIHAAAGTVDYVLRHHVKVLAGILCGDHSYRLFIGTSGDTVWGSFIQTLQGTSRDTVWGSFLQTLQGTSGDIVLFKVLAGILCGDHSYRLFKVLAGILCGDHSYRLYKVLAEILCGDHSYTSGDTVWGSFLQTLQGTSGDICERPQRKVRLSGYGVELQIKSTEYKAQDDTQVKGEESSDSSDQDDDEQEVQGFNFNRLGSLYPDLKEDLEVFRQHLLDSSSDMAPLKVWQVQELSLQAAERIMSAPREEALKLMTTIAQNFPLQAKSLVRTPVSEALKKEVKLNQDMFSSSLNLQPTDTALFINGMFFDLDVVDMISLLDVVRQELRVLEGLYKIGISESRMSSILALDFSGGSSSNQEYAIDIRDSAVMWVNDIEHDKQYRRWSDSLMELLRPTFPGMLRSIRRNLYHLVIIADPAKLEARPLLKLAESFYVHTAPLRLGLVFAVNPDETVSGLEDPGVAMLNAFNYASEQKDAYSGLAFITDVYAAVKEDRDITVEDVRTQLKSKYPQGNVEEILGEDSEYNTGRKLAKDFLERSGFRRHPQVLLNGVPLSDKSLTSDEFEEAVLTEIMSQTPTFQKAVYKGEFSDSDDSLDFIMNQANVMPRLNDRVLNQDNQHYLDMSGALPTNTKTDNFPSLSTRDKTAMLVGHMRYFSTRRQHGDNSHPVILTHWIVGDMDSSEGRHLLHHALEQMSSSSSCVSLAAVPVKSYSSSCLSLAAVPVKSYSSSCVSLAAVPVKSSSSSCVSLAAVPVKSYSSSCVCPQLSSGSVRVGLLVNPLHNSSSRLLNQLVLAALETLPPNQASHYISTILASDTLSQAIGSGEKDPQDVIVQGVDLSNLTLVWQQFKSDFTTLNTHQTYSRTVLNLSPGARAVVTNGRVLGPLDAGERFTTDDFSLLERFNMNNYGDKLLAVLKKQGDDDDVVTSDILMQTVALLVSRTQSRSRFEIPFKGEEYSVVNLPPRNPSEPILDLVAVVDPVSRGAQKVGPILSVLQEVLNCNIRLFLNCVEKHSDMPLKSFYRFVVEPELQFVGEGHHSPGPVARFTNMPESTLFTQNMHVPENWLVESVRSLYDLDNIRLEDVDSGFTSRTSIETGISYFNFAHGHILCSPYVGCPPDASKPSGRLGTGQVPQRSNSSARLLLLVLLKLTRCVASLAVDDVACSILPLRRPPADLVQETRPAGSSVRVESRDPTVRSSRIT</sequence>
<dbReference type="GO" id="GO:0051082">
    <property type="term" value="F:unfolded protein binding"/>
    <property type="evidence" value="ECO:0007669"/>
    <property type="project" value="TreeGrafter"/>
</dbReference>
<evidence type="ECO:0000259" key="5">
    <source>
        <dbReference type="Pfam" id="PF18402"/>
    </source>
</evidence>
<dbReference type="InterPro" id="IPR040692">
    <property type="entry name" value="UGGT_TRXL_3"/>
</dbReference>
<dbReference type="Pfam" id="PF18401">
    <property type="entry name" value="Thioredoxin_13"/>
    <property type="match status" value="1"/>
</dbReference>
<feature type="signal peptide" evidence="2">
    <location>
        <begin position="1"/>
        <end position="24"/>
    </location>
</feature>
<dbReference type="Pfam" id="PF18402">
    <property type="entry name" value="Thioredoxin_14"/>
    <property type="match status" value="1"/>
</dbReference>
<feature type="compositionally biased region" description="Basic and acidic residues" evidence="1">
    <location>
        <begin position="369"/>
        <end position="379"/>
    </location>
</feature>
<feature type="compositionally biased region" description="Acidic residues" evidence="1">
    <location>
        <begin position="380"/>
        <end position="391"/>
    </location>
</feature>
<dbReference type="InterPro" id="IPR009448">
    <property type="entry name" value="UDP-g_GGtrans"/>
</dbReference>
<feature type="domain" description="UDP-glucose:glycoprotein glucosyltransferase thioredoxin-like" evidence="6">
    <location>
        <begin position="967"/>
        <end position="1136"/>
    </location>
</feature>
<dbReference type="PANTHER" id="PTHR11226">
    <property type="entry name" value="UDP-GLUCOSE GLYCOPROTEIN:GLUCOSYLTRANSFERASE"/>
    <property type="match status" value="1"/>
</dbReference>
<dbReference type="EMBL" id="OC321050">
    <property type="protein sequence ID" value="CAD7409331.1"/>
    <property type="molecule type" value="Genomic_DNA"/>
</dbReference>
<evidence type="ECO:0000313" key="7">
    <source>
        <dbReference type="EMBL" id="CAD7409331.1"/>
    </source>
</evidence>
<dbReference type="Pfam" id="PF18403">
    <property type="entry name" value="Thioredoxin_15"/>
    <property type="match status" value="2"/>
</dbReference>
<evidence type="ECO:0000256" key="2">
    <source>
        <dbReference type="SAM" id="SignalP"/>
    </source>
</evidence>
<protein>
    <recommendedName>
        <fullName evidence="8">UDP-glucose:glycoprotein glucosyltransferase</fullName>
    </recommendedName>
</protein>
<dbReference type="Pfam" id="PF18400">
    <property type="entry name" value="Thioredoxin_12"/>
    <property type="match status" value="1"/>
</dbReference>
<reference evidence="7" key="1">
    <citation type="submission" date="2020-11" db="EMBL/GenBank/DDBJ databases">
        <authorList>
            <person name="Tran Van P."/>
        </authorList>
    </citation>
    <scope>NUCLEOTIDE SEQUENCE</scope>
</reference>
<dbReference type="InterPro" id="IPR040693">
    <property type="entry name" value="UGGT_TRXL_1"/>
</dbReference>
<dbReference type="GO" id="GO:0003980">
    <property type="term" value="F:UDP-glucose:glycoprotein glucosyltransferase activity"/>
    <property type="evidence" value="ECO:0007669"/>
    <property type="project" value="InterPro"/>
</dbReference>
<proteinExistence type="predicted"/>
<evidence type="ECO:0000259" key="6">
    <source>
        <dbReference type="Pfam" id="PF18403"/>
    </source>
</evidence>
<feature type="domain" description="UGGT thioredoxin-like" evidence="3">
    <location>
        <begin position="43"/>
        <end position="219"/>
    </location>
</feature>
<dbReference type="PANTHER" id="PTHR11226:SF0">
    <property type="entry name" value="UDP-GLUCOSE:GLYCOPROTEIN GLUCOSYLTRANSFERASE"/>
    <property type="match status" value="1"/>
</dbReference>
<feature type="domain" description="UGGT thioredoxin-like" evidence="5">
    <location>
        <begin position="565"/>
        <end position="813"/>
    </location>
</feature>
<evidence type="ECO:0000259" key="3">
    <source>
        <dbReference type="Pfam" id="PF18400"/>
    </source>
</evidence>
<keyword evidence="2" id="KW-0732">Signal</keyword>
<dbReference type="GO" id="GO:0036503">
    <property type="term" value="P:ERAD pathway"/>
    <property type="evidence" value="ECO:0007669"/>
    <property type="project" value="TreeGrafter"/>
</dbReference>
<gene>
    <name evidence="7" type="ORF">TCEB3V08_LOCUS9967</name>
</gene>
<name>A0A7R9D727_TIMCR</name>